<dbReference type="PROSITE" id="PS51194">
    <property type="entry name" value="HELICASE_CTER"/>
    <property type="match status" value="1"/>
</dbReference>
<keyword evidence="4" id="KW-0378">Hydrolase</keyword>
<dbReference type="GO" id="GO:0051607">
    <property type="term" value="P:defense response to virus"/>
    <property type="evidence" value="ECO:0007669"/>
    <property type="project" value="UniProtKB-KW"/>
</dbReference>
<dbReference type="SUPFAM" id="SSF69065">
    <property type="entry name" value="RNase III domain-like"/>
    <property type="match status" value="2"/>
</dbReference>
<dbReference type="GO" id="GO:0004386">
    <property type="term" value="F:helicase activity"/>
    <property type="evidence" value="ECO:0007669"/>
    <property type="project" value="UniProtKB-KW"/>
</dbReference>
<feature type="domain" description="RNase III" evidence="9">
    <location>
        <begin position="875"/>
        <end position="987"/>
    </location>
</feature>
<feature type="domain" description="Helicase ATP-binding" evidence="10">
    <location>
        <begin position="32"/>
        <end position="209"/>
    </location>
</feature>
<accession>A0AAJ0FJ08</accession>
<comment type="caution">
    <text evidence="13">The sequence shown here is derived from an EMBL/GenBank/DDBJ whole genome shotgun (WGS) entry which is preliminary data.</text>
</comment>
<reference evidence="13" key="1">
    <citation type="submission" date="2023-06" db="EMBL/GenBank/DDBJ databases">
        <title>Genome-scale phylogeny and comparative genomics of the fungal order Sordariales.</title>
        <authorList>
            <consortium name="Lawrence Berkeley National Laboratory"/>
            <person name="Hensen N."/>
            <person name="Bonometti L."/>
            <person name="Westerberg I."/>
            <person name="Brannstrom I.O."/>
            <person name="Guillou S."/>
            <person name="Cros-Aarteil S."/>
            <person name="Calhoun S."/>
            <person name="Haridas S."/>
            <person name="Kuo A."/>
            <person name="Mondo S."/>
            <person name="Pangilinan J."/>
            <person name="Riley R."/>
            <person name="Labutti K."/>
            <person name="Andreopoulos B."/>
            <person name="Lipzen A."/>
            <person name="Chen C."/>
            <person name="Yanf M."/>
            <person name="Daum C."/>
            <person name="Ng V."/>
            <person name="Clum A."/>
            <person name="Steindorff A."/>
            <person name="Ohm R."/>
            <person name="Martin F."/>
            <person name="Silar P."/>
            <person name="Natvig D."/>
            <person name="Lalanne C."/>
            <person name="Gautier V."/>
            <person name="Ament-Velasquez S.L."/>
            <person name="Kruys A."/>
            <person name="Hutchinson M.I."/>
            <person name="Powell A.J."/>
            <person name="Barry K."/>
            <person name="Miller A.N."/>
            <person name="Grigoriev I.V."/>
            <person name="Debuchy R."/>
            <person name="Gladieux P."/>
            <person name="Thoren M.H."/>
            <person name="Johannesson H."/>
        </authorList>
    </citation>
    <scope>NUCLEOTIDE SEQUENCE</scope>
    <source>
        <strain evidence="13">8032-3</strain>
    </source>
</reference>
<dbReference type="Pfam" id="PF00636">
    <property type="entry name" value="Ribonuclease_3"/>
    <property type="match status" value="2"/>
</dbReference>
<keyword evidence="14" id="KW-1185">Reference proteome</keyword>
<keyword evidence="3" id="KW-0547">Nucleotide-binding</keyword>
<proteinExistence type="inferred from homology"/>
<dbReference type="PROSITE" id="PS51192">
    <property type="entry name" value="HELICASE_ATP_BIND_1"/>
    <property type="match status" value="1"/>
</dbReference>
<dbReference type="GO" id="GO:0005634">
    <property type="term" value="C:nucleus"/>
    <property type="evidence" value="ECO:0007669"/>
    <property type="project" value="TreeGrafter"/>
</dbReference>
<dbReference type="PANTHER" id="PTHR14950">
    <property type="entry name" value="DICER-RELATED"/>
    <property type="match status" value="1"/>
</dbReference>
<dbReference type="Pfam" id="PF00271">
    <property type="entry name" value="Helicase_C"/>
    <property type="match status" value="1"/>
</dbReference>
<evidence type="ECO:0000256" key="7">
    <source>
        <dbReference type="ARBA" id="ARBA00023118"/>
    </source>
</evidence>
<dbReference type="CDD" id="cd18802">
    <property type="entry name" value="SF2_C_dicer"/>
    <property type="match status" value="1"/>
</dbReference>
<dbReference type="EMBL" id="MU839024">
    <property type="protein sequence ID" value="KAK1763859.1"/>
    <property type="molecule type" value="Genomic_DNA"/>
</dbReference>
<dbReference type="Gene3D" id="3.30.160.380">
    <property type="entry name" value="Dicer dimerisation domain"/>
    <property type="match status" value="1"/>
</dbReference>
<dbReference type="InterPro" id="IPR014001">
    <property type="entry name" value="Helicase_ATP-bd"/>
</dbReference>
<evidence type="ECO:0000256" key="4">
    <source>
        <dbReference type="ARBA" id="ARBA00022801"/>
    </source>
</evidence>
<dbReference type="SUPFAM" id="SSF52540">
    <property type="entry name" value="P-loop containing nucleoside triphosphate hydrolases"/>
    <property type="match status" value="1"/>
</dbReference>
<evidence type="ECO:0000259" key="9">
    <source>
        <dbReference type="PROSITE" id="PS50142"/>
    </source>
</evidence>
<feature type="domain" description="RNase III" evidence="9">
    <location>
        <begin position="1030"/>
        <end position="1220"/>
    </location>
</feature>
<dbReference type="InterPro" id="IPR005034">
    <property type="entry name" value="Dicer_dimerisation"/>
</dbReference>
<dbReference type="GO" id="GO:0050688">
    <property type="term" value="P:regulation of defense response to virus"/>
    <property type="evidence" value="ECO:0007669"/>
    <property type="project" value="UniProtKB-KW"/>
</dbReference>
<dbReference type="Gene3D" id="1.10.1520.10">
    <property type="entry name" value="Ribonuclease III domain"/>
    <property type="match status" value="2"/>
</dbReference>
<gene>
    <name evidence="13" type="ORF">QBC33DRAFT_573041</name>
</gene>
<evidence type="ECO:0000256" key="8">
    <source>
        <dbReference type="PROSITE-ProRule" id="PRU00657"/>
    </source>
</evidence>
<protein>
    <submittedName>
        <fullName evidence="13">Dicer-like protein 2</fullName>
    </submittedName>
</protein>
<organism evidence="13 14">
    <name type="scientific">Phialemonium atrogriseum</name>
    <dbReference type="NCBI Taxonomy" id="1093897"/>
    <lineage>
        <taxon>Eukaryota</taxon>
        <taxon>Fungi</taxon>
        <taxon>Dikarya</taxon>
        <taxon>Ascomycota</taxon>
        <taxon>Pezizomycotina</taxon>
        <taxon>Sordariomycetes</taxon>
        <taxon>Sordariomycetidae</taxon>
        <taxon>Cephalothecales</taxon>
        <taxon>Cephalothecaceae</taxon>
        <taxon>Phialemonium</taxon>
    </lineage>
</organism>
<dbReference type="PANTHER" id="PTHR14950:SF37">
    <property type="entry name" value="ENDORIBONUCLEASE DICER"/>
    <property type="match status" value="1"/>
</dbReference>
<keyword evidence="1" id="KW-0930">Antiviral protein</keyword>
<dbReference type="InterPro" id="IPR027417">
    <property type="entry name" value="P-loop_NTPase"/>
</dbReference>
<dbReference type="InterPro" id="IPR000999">
    <property type="entry name" value="RNase_III_dom"/>
</dbReference>
<dbReference type="Gene3D" id="3.40.50.300">
    <property type="entry name" value="P-loop containing nucleotide triphosphate hydrolases"/>
    <property type="match status" value="2"/>
</dbReference>
<dbReference type="PROSITE" id="PS51327">
    <property type="entry name" value="DICER_DSRBF"/>
    <property type="match status" value="1"/>
</dbReference>
<keyword evidence="6" id="KW-0067">ATP-binding</keyword>
<sequence length="1321" mass="146090">MEQHRRRTTNGNAEIDKSNSTALVARAYQMEMYEASRKRNVIVTMDTGTGKTAVAALRIMAELQDTGPEKRVWFMVPKVALCQQQCAALQTQIRSVQIRSFSSLDNVDKWKSKKLWDDALTNVRVAVATYAVLQNALDDAFVTMESIALIVFDEAHNCVGKSHARKIMNHYWFHKRENRPVPHIMGLTASPTNGTSDIDLAELEATLDAVCVGPRNCRENLLFHANRPTVKSEYYKLKPTVSCSTSILSLQAAFRSLDIQEDPDVLRWKSEDTEQSRSKLKRALEEGKTFARDQLKTFCRRSQAMCEQLGVFAADHYVAKVATMFSGSLAANNSSFSTWDYSSRVYLARALRLVAADPGVHNKVLQPGLISAKMQRLIDILSSYNDSTRGIVFVTERSSAIVVCHLLSLHPAINKVFRVGAMVGTSEHERGKRDLSDTLNSAEKSEVLEQFRDGRLNLLVATSVLEEGIDVPACNLVISFDESPTVKSYIQRRGRARQPVSDYVILVDEASTGKSTTWPQVEEKLRKQYAEDDRELQRLALVARDEANSREFRVPGTGARLDMDNAKSRLQYFCGRIANSRYANKQPYYICENQESSGSAPDGQPCPWIKAKVVLPVFIGPNLRVTWSKESWLTPKNATKDAAFEAYMRLYEAGLVNEHLKPLNADGPGDERDAGDYSIIDVREQLDPWLSIAQAWRSGESLRGYTVVVKDSHGNTECTGTMTIPIDIHKMAPIPLYQDGAELRRVEIRKSATSVKEASESDHTGMLLTLAYGHRWRNQDKQQLALFTVRGGNAPAREDHEKVTPTANDLKLGDNSAAAAYSNLGKLIPFILHNVEAHLVAQVLHDALCREGGGDISVSLIRSAITTPARKEAQYRKLEFIGDTCLKLLTTVFVTAKYPEWPEGYLTQRRATMISNSRLCEASIARDIDKFVLARVFKAANWRPTYLDDVNDDGPSGSDDGGARPMAGKTLADVVKALVGAGKLDGGYPGALAVAKAMLTEIDLPSLEVGRRQLFDASPGGSAAPLPTTLQPLQTLAGHSFANKALLVEATTHGSTQSSSFAPPYGCYGRLAFLGNAVVESIVAEEIYAREGRLSHSQMNIYRSAVVNGRYLGFVALEWHTAEKGVRLRRGAASDAAGGFARDVFDVDRALWHFMTYSSKEMAAEMRGVEGRFAALRGDIVREMESGTSYPWVLLARLRANDFYADLVESLVGAVWVDSGSMADCRKVLDRMGILPCLRRIMNDQVHAIHPKEELQILAGSEAVSYHVEERRVAGNGQEMTCTVHVGGRKIAEVHGDGGDEELQVMAAERARSLLKLVVKV</sequence>
<feature type="domain" description="Dicer dsRNA-binding fold" evidence="12">
    <location>
        <begin position="566"/>
        <end position="670"/>
    </location>
</feature>
<dbReference type="Pfam" id="PF00270">
    <property type="entry name" value="DEAD"/>
    <property type="match status" value="1"/>
</dbReference>
<evidence type="ECO:0000256" key="5">
    <source>
        <dbReference type="ARBA" id="ARBA00022806"/>
    </source>
</evidence>
<dbReference type="InterPro" id="IPR001650">
    <property type="entry name" value="Helicase_C-like"/>
</dbReference>
<keyword evidence="7" id="KW-0051">Antiviral defense</keyword>
<dbReference type="SMART" id="SM00487">
    <property type="entry name" value="DEXDc"/>
    <property type="match status" value="1"/>
</dbReference>
<evidence type="ECO:0000313" key="13">
    <source>
        <dbReference type="EMBL" id="KAK1763859.1"/>
    </source>
</evidence>
<feature type="domain" description="Helicase C-terminal" evidence="11">
    <location>
        <begin position="373"/>
        <end position="540"/>
    </location>
</feature>
<dbReference type="SMART" id="SM00535">
    <property type="entry name" value="RIBOc"/>
    <property type="match status" value="2"/>
</dbReference>
<evidence type="ECO:0000259" key="11">
    <source>
        <dbReference type="PROSITE" id="PS51194"/>
    </source>
</evidence>
<dbReference type="InterPro" id="IPR038248">
    <property type="entry name" value="Dicer_dimer_sf"/>
</dbReference>
<keyword evidence="8" id="KW-0694">RNA-binding</keyword>
<dbReference type="GO" id="GO:0005524">
    <property type="term" value="F:ATP binding"/>
    <property type="evidence" value="ECO:0007669"/>
    <property type="project" value="UniProtKB-KW"/>
</dbReference>
<dbReference type="Proteomes" id="UP001244011">
    <property type="component" value="Unassembled WGS sequence"/>
</dbReference>
<dbReference type="GeneID" id="85313871"/>
<comment type="similarity">
    <text evidence="8">Belongs to the helicase family. Dicer subfamily.</text>
</comment>
<dbReference type="GO" id="GO:0004525">
    <property type="term" value="F:ribonuclease III activity"/>
    <property type="evidence" value="ECO:0007669"/>
    <property type="project" value="InterPro"/>
</dbReference>
<dbReference type="GO" id="GO:0030422">
    <property type="term" value="P:siRNA processing"/>
    <property type="evidence" value="ECO:0007669"/>
    <property type="project" value="TreeGrafter"/>
</dbReference>
<name>A0AAJ0FJ08_9PEZI</name>
<dbReference type="GO" id="GO:0003723">
    <property type="term" value="F:RNA binding"/>
    <property type="evidence" value="ECO:0007669"/>
    <property type="project" value="UniProtKB-UniRule"/>
</dbReference>
<evidence type="ECO:0000256" key="1">
    <source>
        <dbReference type="ARBA" id="ARBA00022721"/>
    </source>
</evidence>
<evidence type="ECO:0000313" key="14">
    <source>
        <dbReference type="Proteomes" id="UP001244011"/>
    </source>
</evidence>
<dbReference type="GO" id="GO:0005737">
    <property type="term" value="C:cytoplasm"/>
    <property type="evidence" value="ECO:0007669"/>
    <property type="project" value="TreeGrafter"/>
</dbReference>
<dbReference type="PROSITE" id="PS50142">
    <property type="entry name" value="RNASE_3_2"/>
    <property type="match status" value="2"/>
</dbReference>
<evidence type="ECO:0000259" key="12">
    <source>
        <dbReference type="PROSITE" id="PS51327"/>
    </source>
</evidence>
<dbReference type="InterPro" id="IPR036389">
    <property type="entry name" value="RNase_III_sf"/>
</dbReference>
<evidence type="ECO:0000259" key="10">
    <source>
        <dbReference type="PROSITE" id="PS51192"/>
    </source>
</evidence>
<keyword evidence="2" id="KW-0677">Repeat</keyword>
<keyword evidence="5" id="KW-0347">Helicase</keyword>
<dbReference type="SMART" id="SM00490">
    <property type="entry name" value="HELICc"/>
    <property type="match status" value="1"/>
</dbReference>
<dbReference type="RefSeq" id="XP_060280072.1">
    <property type="nucleotide sequence ID" value="XM_060430684.1"/>
</dbReference>
<evidence type="ECO:0000256" key="3">
    <source>
        <dbReference type="ARBA" id="ARBA00022741"/>
    </source>
</evidence>
<evidence type="ECO:0000256" key="6">
    <source>
        <dbReference type="ARBA" id="ARBA00022840"/>
    </source>
</evidence>
<dbReference type="Pfam" id="PF03368">
    <property type="entry name" value="Dicer_dimer"/>
    <property type="match status" value="1"/>
</dbReference>
<dbReference type="CDD" id="cd00593">
    <property type="entry name" value="RIBOc"/>
    <property type="match status" value="2"/>
</dbReference>
<dbReference type="InterPro" id="IPR011545">
    <property type="entry name" value="DEAD/DEAH_box_helicase_dom"/>
</dbReference>
<evidence type="ECO:0000256" key="2">
    <source>
        <dbReference type="ARBA" id="ARBA00022737"/>
    </source>
</evidence>